<comment type="caution">
    <text evidence="2">The sequence shown here is derived from an EMBL/GenBank/DDBJ whole genome shotgun (WGS) entry which is preliminary data.</text>
</comment>
<evidence type="ECO:0000259" key="1">
    <source>
        <dbReference type="Pfam" id="PF01486"/>
    </source>
</evidence>
<dbReference type="InterPro" id="IPR002487">
    <property type="entry name" value="TF_Kbox"/>
</dbReference>
<evidence type="ECO:0000313" key="3">
    <source>
        <dbReference type="Proteomes" id="UP000237347"/>
    </source>
</evidence>
<dbReference type="GO" id="GO:0003700">
    <property type="term" value="F:DNA-binding transcription factor activity"/>
    <property type="evidence" value="ECO:0007669"/>
    <property type="project" value="InterPro"/>
</dbReference>
<keyword evidence="3" id="KW-1185">Reference proteome</keyword>
<dbReference type="Proteomes" id="UP000237347">
    <property type="component" value="Unassembled WGS sequence"/>
</dbReference>
<feature type="domain" description="K-box" evidence="1">
    <location>
        <begin position="33"/>
        <end position="84"/>
    </location>
</feature>
<sequence>MQQVIERHNLHPKNLGKMDQLSLELQLENGTPYAMLSKEIEEKTHELRKIRGEELPGMDIEELQKLEKELEVGLSRVIETKACLSFLSLFAGIIMEVKDFWKRSLPFSKRSCSIL</sequence>
<name>A0AAW0LRW0_QUESU</name>
<accession>A0AAW0LRW0</accession>
<dbReference type="AlphaFoldDB" id="A0AAW0LRW0"/>
<protein>
    <submittedName>
        <fullName evidence="2">Mads-box protein svp</fullName>
    </submittedName>
</protein>
<gene>
    <name evidence="2" type="primary">SVP_3</name>
    <name evidence="2" type="ORF">CFP56_032885</name>
</gene>
<dbReference type="EMBL" id="PKMF04000057">
    <property type="protein sequence ID" value="KAK7854199.1"/>
    <property type="molecule type" value="Genomic_DNA"/>
</dbReference>
<dbReference type="GO" id="GO:0005634">
    <property type="term" value="C:nucleus"/>
    <property type="evidence" value="ECO:0007669"/>
    <property type="project" value="InterPro"/>
</dbReference>
<reference evidence="2 3" key="1">
    <citation type="journal article" date="2018" name="Sci. Data">
        <title>The draft genome sequence of cork oak.</title>
        <authorList>
            <person name="Ramos A.M."/>
            <person name="Usie A."/>
            <person name="Barbosa P."/>
            <person name="Barros P.M."/>
            <person name="Capote T."/>
            <person name="Chaves I."/>
            <person name="Simoes F."/>
            <person name="Abreu I."/>
            <person name="Carrasquinho I."/>
            <person name="Faro C."/>
            <person name="Guimaraes J.B."/>
            <person name="Mendonca D."/>
            <person name="Nobrega F."/>
            <person name="Rodrigues L."/>
            <person name="Saibo N.J.M."/>
            <person name="Varela M.C."/>
            <person name="Egas C."/>
            <person name="Matos J."/>
            <person name="Miguel C.M."/>
            <person name="Oliveira M.M."/>
            <person name="Ricardo C.P."/>
            <person name="Goncalves S."/>
        </authorList>
    </citation>
    <scope>NUCLEOTIDE SEQUENCE [LARGE SCALE GENOMIC DNA]</scope>
    <source>
        <strain evidence="3">cv. HL8</strain>
    </source>
</reference>
<evidence type="ECO:0000313" key="2">
    <source>
        <dbReference type="EMBL" id="KAK7854199.1"/>
    </source>
</evidence>
<dbReference type="Pfam" id="PF01486">
    <property type="entry name" value="K-box"/>
    <property type="match status" value="1"/>
</dbReference>
<organism evidence="2 3">
    <name type="scientific">Quercus suber</name>
    <name type="common">Cork oak</name>
    <dbReference type="NCBI Taxonomy" id="58331"/>
    <lineage>
        <taxon>Eukaryota</taxon>
        <taxon>Viridiplantae</taxon>
        <taxon>Streptophyta</taxon>
        <taxon>Embryophyta</taxon>
        <taxon>Tracheophyta</taxon>
        <taxon>Spermatophyta</taxon>
        <taxon>Magnoliopsida</taxon>
        <taxon>eudicotyledons</taxon>
        <taxon>Gunneridae</taxon>
        <taxon>Pentapetalae</taxon>
        <taxon>rosids</taxon>
        <taxon>fabids</taxon>
        <taxon>Fagales</taxon>
        <taxon>Fagaceae</taxon>
        <taxon>Quercus</taxon>
    </lineage>
</organism>
<proteinExistence type="predicted"/>